<accession>A0A8B9SWK5</accession>
<comment type="subcellular location">
    <subcellularLocation>
        <location evidence="1">Endosome</location>
    </subcellularLocation>
</comment>
<dbReference type="Gene3D" id="1.20.5.2440">
    <property type="match status" value="1"/>
</dbReference>
<keyword evidence="3" id="KW-0597">Phosphoprotein</keyword>
<dbReference type="InterPro" id="IPR037245">
    <property type="entry name" value="FIP-RBD_C_sf"/>
</dbReference>
<evidence type="ECO:0000313" key="9">
    <source>
        <dbReference type="Proteomes" id="UP000694400"/>
    </source>
</evidence>
<evidence type="ECO:0000313" key="8">
    <source>
        <dbReference type="Ensembl" id="ENSAPLP00020012162.1"/>
    </source>
</evidence>
<dbReference type="InterPro" id="IPR037789">
    <property type="entry name" value="FIP_classI"/>
</dbReference>
<reference evidence="8" key="2">
    <citation type="submission" date="2025-08" db="UniProtKB">
        <authorList>
            <consortium name="Ensembl"/>
        </authorList>
    </citation>
    <scope>IDENTIFICATION</scope>
</reference>
<evidence type="ECO:0000256" key="1">
    <source>
        <dbReference type="ARBA" id="ARBA00004177"/>
    </source>
</evidence>
<keyword evidence="4" id="KW-0967">Endosome</keyword>
<evidence type="ECO:0000256" key="3">
    <source>
        <dbReference type="ARBA" id="ARBA00022553"/>
    </source>
</evidence>
<keyword evidence="5" id="KW-0653">Protein transport</keyword>
<feature type="compositionally biased region" description="Polar residues" evidence="6">
    <location>
        <begin position="35"/>
        <end position="52"/>
    </location>
</feature>
<dbReference type="PROSITE" id="PS51511">
    <property type="entry name" value="FIP_RBD"/>
    <property type="match status" value="1"/>
</dbReference>
<proteinExistence type="predicted"/>
<reference evidence="8" key="1">
    <citation type="submission" date="2019-08" db="EMBL/GenBank/DDBJ databases">
        <title>Three high-quality genomes provides insights into domestication of ducks.</title>
        <authorList>
            <person name="Hou Z.C."/>
            <person name="Zhu F."/>
            <person name="Yin Z.T."/>
            <person name="Zhang F."/>
        </authorList>
    </citation>
    <scope>NUCLEOTIDE SEQUENCE [LARGE SCALE GENOMIC DNA]</scope>
</reference>
<evidence type="ECO:0000256" key="2">
    <source>
        <dbReference type="ARBA" id="ARBA00022448"/>
    </source>
</evidence>
<evidence type="ECO:0000256" key="5">
    <source>
        <dbReference type="ARBA" id="ARBA00022927"/>
    </source>
</evidence>
<dbReference type="Pfam" id="PF09457">
    <property type="entry name" value="RBD-FIP"/>
    <property type="match status" value="1"/>
</dbReference>
<dbReference type="Proteomes" id="UP000694400">
    <property type="component" value="Chromosome 27"/>
</dbReference>
<dbReference type="PANTHER" id="PTHR15746">
    <property type="entry name" value="RAB11-RELATED"/>
    <property type="match status" value="1"/>
</dbReference>
<organism evidence="8 9">
    <name type="scientific">Anas platyrhynchos</name>
    <name type="common">Mallard</name>
    <name type="synonym">Anas boschas</name>
    <dbReference type="NCBI Taxonomy" id="8839"/>
    <lineage>
        <taxon>Eukaryota</taxon>
        <taxon>Metazoa</taxon>
        <taxon>Chordata</taxon>
        <taxon>Craniata</taxon>
        <taxon>Vertebrata</taxon>
        <taxon>Euteleostomi</taxon>
        <taxon>Archelosauria</taxon>
        <taxon>Archosauria</taxon>
        <taxon>Dinosauria</taxon>
        <taxon>Saurischia</taxon>
        <taxon>Theropoda</taxon>
        <taxon>Coelurosauria</taxon>
        <taxon>Aves</taxon>
        <taxon>Neognathae</taxon>
        <taxon>Galloanserae</taxon>
        <taxon>Anseriformes</taxon>
        <taxon>Anatidae</taxon>
        <taxon>Anatinae</taxon>
        <taxon>Anas</taxon>
    </lineage>
</organism>
<evidence type="ECO:0000256" key="6">
    <source>
        <dbReference type="SAM" id="MobiDB-lite"/>
    </source>
</evidence>
<feature type="region of interest" description="Disordered" evidence="6">
    <location>
        <begin position="212"/>
        <end position="236"/>
    </location>
</feature>
<feature type="compositionally biased region" description="Polar residues" evidence="6">
    <location>
        <begin position="136"/>
        <end position="151"/>
    </location>
</feature>
<dbReference type="GO" id="GO:0031267">
    <property type="term" value="F:small GTPase binding"/>
    <property type="evidence" value="ECO:0007669"/>
    <property type="project" value="InterPro"/>
</dbReference>
<sequence>MRSNMTASMFDLSIKDKSRSPFGKIKDKLKGKRSSGLSDTASEIVPSTTHSPADSEDESAEKEKKKSKFKTLFSKPGLQKTSLSQSMSVLPTPQPGAERVRLRPSDFQSQWDDDESETSPTSEKKFPSPVFKSRKTATLDNRQLNQTTTSNTKKEGLSLFSGLKSKNDPVSKSSLCINGSHVYMEESALKDNTPASSPSPLNFRRKQLFASEENLSSRSAKGHEEVGRTSPSHALSGSASLETFKSMTLPSYKLLSGEENPETSTPLTIEVIKETKKTDHKKSALLSLVTGKKEAAKTSDWKEFQRGILKEFRRKRKPRLQKRKVNRRPNSLSPQQTTVILLRSSCVSANAVCNCSLVPQLPEPKYDPSDPAYAYAQLTHDELIQLVLKQKDTISKKDLQVRELEDYIDNLLVRVMEETPNILRVPTSGNRKAGKM</sequence>
<feature type="compositionally biased region" description="Polar residues" evidence="6">
    <location>
        <begin position="79"/>
        <end position="91"/>
    </location>
</feature>
<evidence type="ECO:0000256" key="4">
    <source>
        <dbReference type="ARBA" id="ARBA00022753"/>
    </source>
</evidence>
<reference evidence="8" key="3">
    <citation type="submission" date="2025-09" db="UniProtKB">
        <authorList>
            <consortium name="Ensembl"/>
        </authorList>
    </citation>
    <scope>IDENTIFICATION</scope>
</reference>
<feature type="compositionally biased region" description="Basic and acidic residues" evidence="6">
    <location>
        <begin position="13"/>
        <end position="28"/>
    </location>
</feature>
<dbReference type="SUPFAM" id="SSF144270">
    <property type="entry name" value="Eferin C-derminal domain-like"/>
    <property type="match status" value="1"/>
</dbReference>
<feature type="region of interest" description="Disordered" evidence="6">
    <location>
        <begin position="1"/>
        <end position="171"/>
    </location>
</feature>
<name>A0A8B9SWK5_ANAPL</name>
<protein>
    <recommendedName>
        <fullName evidence="7">FIP-RBD domain-containing protein</fullName>
    </recommendedName>
</protein>
<dbReference type="InterPro" id="IPR019018">
    <property type="entry name" value="Rab-bd_FIP-RBD"/>
</dbReference>
<dbReference type="PANTHER" id="PTHR15746:SF22">
    <property type="entry name" value="RAB11 FAMILY-INTERACTING PROTEIN 1"/>
    <property type="match status" value="1"/>
</dbReference>
<dbReference type="GO" id="GO:0005768">
    <property type="term" value="C:endosome"/>
    <property type="evidence" value="ECO:0007669"/>
    <property type="project" value="UniProtKB-SubCell"/>
</dbReference>
<evidence type="ECO:0000259" key="7">
    <source>
        <dbReference type="PROSITE" id="PS51511"/>
    </source>
</evidence>
<dbReference type="GO" id="GO:0045055">
    <property type="term" value="P:regulated exocytosis"/>
    <property type="evidence" value="ECO:0007669"/>
    <property type="project" value="TreeGrafter"/>
</dbReference>
<keyword evidence="2" id="KW-0813">Transport</keyword>
<dbReference type="AlphaFoldDB" id="A0A8B9SWK5"/>
<feature type="domain" description="FIP-RBD" evidence="7">
    <location>
        <begin position="364"/>
        <end position="426"/>
    </location>
</feature>
<dbReference type="FunFam" id="1.20.5.2440:FF:000002">
    <property type="entry name" value="rab11 family-interacting protein 2 isoform X1"/>
    <property type="match status" value="1"/>
</dbReference>
<dbReference type="Ensembl" id="ENSAPLT00020013088.1">
    <property type="protein sequence ID" value="ENSAPLP00020012162.1"/>
    <property type="gene ID" value="ENSAPLG00020008897.1"/>
</dbReference>
<dbReference type="GO" id="GO:0015031">
    <property type="term" value="P:protein transport"/>
    <property type="evidence" value="ECO:0007669"/>
    <property type="project" value="UniProtKB-KW"/>
</dbReference>